<evidence type="ECO:0000313" key="2">
    <source>
        <dbReference type="EMBL" id="KAH7118335.1"/>
    </source>
</evidence>
<evidence type="ECO:0000256" key="1">
    <source>
        <dbReference type="SAM" id="MobiDB-lite"/>
    </source>
</evidence>
<keyword evidence="4" id="KW-1185">Reference proteome</keyword>
<dbReference type="OrthoDB" id="5099909at2759"/>
<evidence type="ECO:0000313" key="3">
    <source>
        <dbReference type="EMBL" id="KAH7130878.1"/>
    </source>
</evidence>
<organism evidence="2 4">
    <name type="scientific">Dactylonectria macrodidyma</name>
    <dbReference type="NCBI Taxonomy" id="307937"/>
    <lineage>
        <taxon>Eukaryota</taxon>
        <taxon>Fungi</taxon>
        <taxon>Dikarya</taxon>
        <taxon>Ascomycota</taxon>
        <taxon>Pezizomycotina</taxon>
        <taxon>Sordariomycetes</taxon>
        <taxon>Hypocreomycetidae</taxon>
        <taxon>Hypocreales</taxon>
        <taxon>Nectriaceae</taxon>
        <taxon>Dactylonectria</taxon>
    </lineage>
</organism>
<feature type="non-terminal residue" evidence="2">
    <location>
        <position position="1"/>
    </location>
</feature>
<feature type="region of interest" description="Disordered" evidence="1">
    <location>
        <begin position="1"/>
        <end position="26"/>
    </location>
</feature>
<gene>
    <name evidence="3" type="ORF">EDB81DRAFT_727818</name>
    <name evidence="2" type="ORF">EDB81DRAFT_733240</name>
</gene>
<accession>A0A9P9DD81</accession>
<sequence>MREKEQESSEGASSRNRPKKRTTPKAAGIMIEAIQGLKQLLQQDFNKKMEIMKAEFQLEFTKLHDRMAKEVARTTAQMAQELSQACKQLTQVCCELEQTQLQLDIINNAYAARS</sequence>
<dbReference type="Proteomes" id="UP000738349">
    <property type="component" value="Unassembled WGS sequence"/>
</dbReference>
<dbReference type="AlphaFoldDB" id="A0A9P9DD81"/>
<dbReference type="EMBL" id="JAGMUV010000017">
    <property type="protein sequence ID" value="KAH7130878.1"/>
    <property type="molecule type" value="Genomic_DNA"/>
</dbReference>
<proteinExistence type="predicted"/>
<reference evidence="2" key="1">
    <citation type="journal article" date="2021" name="Nat. Commun.">
        <title>Genetic determinants of endophytism in the Arabidopsis root mycobiome.</title>
        <authorList>
            <person name="Mesny F."/>
            <person name="Miyauchi S."/>
            <person name="Thiergart T."/>
            <person name="Pickel B."/>
            <person name="Atanasova L."/>
            <person name="Karlsson M."/>
            <person name="Huettel B."/>
            <person name="Barry K.W."/>
            <person name="Haridas S."/>
            <person name="Chen C."/>
            <person name="Bauer D."/>
            <person name="Andreopoulos W."/>
            <person name="Pangilinan J."/>
            <person name="LaButti K."/>
            <person name="Riley R."/>
            <person name="Lipzen A."/>
            <person name="Clum A."/>
            <person name="Drula E."/>
            <person name="Henrissat B."/>
            <person name="Kohler A."/>
            <person name="Grigoriev I.V."/>
            <person name="Martin F.M."/>
            <person name="Hacquard S."/>
        </authorList>
    </citation>
    <scope>NUCLEOTIDE SEQUENCE</scope>
    <source>
        <strain evidence="2">MPI-CAGE-AT-0147</strain>
    </source>
</reference>
<name>A0A9P9DD81_9HYPO</name>
<comment type="caution">
    <text evidence="2">The sequence shown here is derived from an EMBL/GenBank/DDBJ whole genome shotgun (WGS) entry which is preliminary data.</text>
</comment>
<dbReference type="EMBL" id="JAGMUV010000027">
    <property type="protein sequence ID" value="KAH7118335.1"/>
    <property type="molecule type" value="Genomic_DNA"/>
</dbReference>
<protein>
    <submittedName>
        <fullName evidence="2">Uncharacterized protein</fullName>
    </submittedName>
</protein>
<evidence type="ECO:0000313" key="4">
    <source>
        <dbReference type="Proteomes" id="UP000738349"/>
    </source>
</evidence>